<evidence type="ECO:0000313" key="2">
    <source>
        <dbReference type="EMBL" id="MCX8999389.1"/>
    </source>
</evidence>
<dbReference type="AlphaFoldDB" id="A0AAE3N486"/>
<name>A0AAE3N486_9HYPH</name>
<dbReference type="Proteomes" id="UP001208771">
    <property type="component" value="Unassembled WGS sequence"/>
</dbReference>
<dbReference type="EMBL" id="JANFPI010000007">
    <property type="protein sequence ID" value="MCX8999389.1"/>
    <property type="molecule type" value="Genomic_DNA"/>
</dbReference>
<keyword evidence="1" id="KW-0732">Signal</keyword>
<sequence length="447" mass="50049">MSRSSPSLFRQAVRLLLAAGAFSFLCFAAFAEEDKLPLVLTPEPGISARVEKRGGDYVLVQPDGRRLTLMTQEDIDAQGTSPFFDEEDYDYDGHPDLAVGLPAGMVDIGYGLYLYDSGSKSYAMFDVPDAVADRQNCGGFWSIERLPERKAIYSTCRGGARWHHDVLRIEPDRSVWIVEQSRVPEDAVDWPYFSKPMRSVSYDRRGNILSEDVISPEEREEVWDVPVERLALYSAPQETARTRAYLIRGDVAIILAFRGDDWMKIAYNGRKDRIERWVSLKDAYDLAARYDPQQPPPAPLALSAADYSGNTEDPDYYRNLFTLSLDNRGQGDIRIGHGEIHLIFTGPDGKSVPHKLYDIGDFTLTPGQSRLLDDNVIEKHGETHVIFHGSSAGDGYVPFFPPGLAPGRYTVRPVLTDPDLSGPLYAKEEIPIDYPPRLRADLVKAAP</sequence>
<evidence type="ECO:0000313" key="3">
    <source>
        <dbReference type="Proteomes" id="UP001208771"/>
    </source>
</evidence>
<evidence type="ECO:0000256" key="1">
    <source>
        <dbReference type="SAM" id="SignalP"/>
    </source>
</evidence>
<gene>
    <name evidence="2" type="ORF">NOF55_19975</name>
</gene>
<proteinExistence type="predicted"/>
<comment type="caution">
    <text evidence="2">The sequence shown here is derived from an EMBL/GenBank/DDBJ whole genome shotgun (WGS) entry which is preliminary data.</text>
</comment>
<feature type="chain" id="PRO_5042073219" evidence="1">
    <location>
        <begin position="32"/>
        <end position="447"/>
    </location>
</feature>
<accession>A0AAE3N486</accession>
<protein>
    <submittedName>
        <fullName evidence="2">Uncharacterized protein</fullName>
    </submittedName>
</protein>
<organism evidence="2 3">
    <name type="scientific">Ectorhizobium quercum</name>
    <dbReference type="NCBI Taxonomy" id="2965071"/>
    <lineage>
        <taxon>Bacteria</taxon>
        <taxon>Pseudomonadati</taxon>
        <taxon>Pseudomonadota</taxon>
        <taxon>Alphaproteobacteria</taxon>
        <taxon>Hyphomicrobiales</taxon>
        <taxon>Rhizobiaceae</taxon>
        <taxon>Ectorhizobium</taxon>
    </lineage>
</organism>
<dbReference type="RefSeq" id="WP_306412877.1">
    <property type="nucleotide sequence ID" value="NZ_JANFPI010000007.1"/>
</dbReference>
<reference evidence="2" key="1">
    <citation type="submission" date="2022-07" db="EMBL/GenBank/DDBJ databases">
        <title>Ectorhizobium quercum gen.nov., sp. nov.</title>
        <authorList>
            <person name="Ma T."/>
            <person name="Li Y."/>
        </authorList>
    </citation>
    <scope>NUCLEOTIDE SEQUENCE</scope>
    <source>
        <strain evidence="2">BDR2-2</strain>
    </source>
</reference>
<keyword evidence="3" id="KW-1185">Reference proteome</keyword>
<feature type="signal peptide" evidence="1">
    <location>
        <begin position="1"/>
        <end position="31"/>
    </location>
</feature>